<dbReference type="PROSITE" id="PS50045">
    <property type="entry name" value="SIGMA54_INTERACT_4"/>
    <property type="match status" value="1"/>
</dbReference>
<dbReference type="InterPro" id="IPR025943">
    <property type="entry name" value="Sigma_54_int_dom_ATP-bd_2"/>
</dbReference>
<dbReference type="InterPro" id="IPR002078">
    <property type="entry name" value="Sigma_54_int"/>
</dbReference>
<evidence type="ECO:0000256" key="3">
    <source>
        <dbReference type="ARBA" id="ARBA00023015"/>
    </source>
</evidence>
<proteinExistence type="predicted"/>
<evidence type="ECO:0000313" key="9">
    <source>
        <dbReference type="Proteomes" id="UP000064967"/>
    </source>
</evidence>
<dbReference type="Gene3D" id="3.40.50.300">
    <property type="entry name" value="P-loop containing nucleotide triphosphate hydrolases"/>
    <property type="match status" value="1"/>
</dbReference>
<dbReference type="PRINTS" id="PR01590">
    <property type="entry name" value="HTHFIS"/>
</dbReference>
<dbReference type="Gene3D" id="2.60.200.20">
    <property type="match status" value="1"/>
</dbReference>
<evidence type="ECO:0000259" key="6">
    <source>
        <dbReference type="PROSITE" id="PS50006"/>
    </source>
</evidence>
<evidence type="ECO:0000256" key="4">
    <source>
        <dbReference type="ARBA" id="ARBA00023125"/>
    </source>
</evidence>
<dbReference type="GO" id="GO:0005524">
    <property type="term" value="F:ATP binding"/>
    <property type="evidence" value="ECO:0007669"/>
    <property type="project" value="UniProtKB-KW"/>
</dbReference>
<keyword evidence="3" id="KW-0805">Transcription regulation</keyword>
<dbReference type="PANTHER" id="PTHR32071">
    <property type="entry name" value="TRANSCRIPTIONAL REGULATORY PROTEIN"/>
    <property type="match status" value="1"/>
</dbReference>
<dbReference type="STRING" id="1391654.AKJ09_08639"/>
<organism evidence="8 9">
    <name type="scientific">Labilithrix luteola</name>
    <dbReference type="NCBI Taxonomy" id="1391654"/>
    <lineage>
        <taxon>Bacteria</taxon>
        <taxon>Pseudomonadati</taxon>
        <taxon>Myxococcota</taxon>
        <taxon>Polyangia</taxon>
        <taxon>Polyangiales</taxon>
        <taxon>Labilitrichaceae</taxon>
        <taxon>Labilithrix</taxon>
    </lineage>
</organism>
<dbReference type="InterPro" id="IPR027417">
    <property type="entry name" value="P-loop_NTPase"/>
</dbReference>
<keyword evidence="4" id="KW-0238">DNA-binding</keyword>
<dbReference type="SUPFAM" id="SSF49879">
    <property type="entry name" value="SMAD/FHA domain"/>
    <property type="match status" value="1"/>
</dbReference>
<dbReference type="Pfam" id="PF02954">
    <property type="entry name" value="HTH_8"/>
    <property type="match status" value="1"/>
</dbReference>
<dbReference type="InterPro" id="IPR025944">
    <property type="entry name" value="Sigma_54_int_dom_CS"/>
</dbReference>
<dbReference type="InterPro" id="IPR058031">
    <property type="entry name" value="AAA_lid_NorR"/>
</dbReference>
<dbReference type="Gene3D" id="1.10.10.60">
    <property type="entry name" value="Homeodomain-like"/>
    <property type="match status" value="1"/>
</dbReference>
<accession>A0A0K1Q836</accession>
<dbReference type="InterPro" id="IPR000253">
    <property type="entry name" value="FHA_dom"/>
</dbReference>
<name>A0A0K1Q836_9BACT</name>
<evidence type="ECO:0000256" key="2">
    <source>
        <dbReference type="ARBA" id="ARBA00022840"/>
    </source>
</evidence>
<gene>
    <name evidence="8" type="ORF">AKJ09_08639</name>
</gene>
<dbReference type="GO" id="GO:0006355">
    <property type="term" value="P:regulation of DNA-templated transcription"/>
    <property type="evidence" value="ECO:0007669"/>
    <property type="project" value="InterPro"/>
</dbReference>
<keyword evidence="1" id="KW-0547">Nucleotide-binding</keyword>
<dbReference type="Pfam" id="PF00158">
    <property type="entry name" value="Sigma54_activat"/>
    <property type="match status" value="1"/>
</dbReference>
<evidence type="ECO:0000256" key="5">
    <source>
        <dbReference type="ARBA" id="ARBA00023163"/>
    </source>
</evidence>
<feature type="domain" description="Sigma-54 factor interaction" evidence="7">
    <location>
        <begin position="142"/>
        <end position="367"/>
    </location>
</feature>
<dbReference type="KEGG" id="llu:AKJ09_08639"/>
<reference evidence="8 9" key="1">
    <citation type="submission" date="2015-08" db="EMBL/GenBank/DDBJ databases">
        <authorList>
            <person name="Babu N.S."/>
            <person name="Beckwith C.J."/>
            <person name="Beseler K.G."/>
            <person name="Brison A."/>
            <person name="Carone J.V."/>
            <person name="Caskin T.P."/>
            <person name="Diamond M."/>
            <person name="Durham M.E."/>
            <person name="Foxe J.M."/>
            <person name="Go M."/>
            <person name="Henderson B.A."/>
            <person name="Jones I.B."/>
            <person name="McGettigan J.A."/>
            <person name="Micheletti S.J."/>
            <person name="Nasrallah M.E."/>
            <person name="Ortiz D."/>
            <person name="Piller C.R."/>
            <person name="Privatt S.R."/>
            <person name="Schneider S.L."/>
            <person name="Sharp S."/>
            <person name="Smith T.C."/>
            <person name="Stanton J.D."/>
            <person name="Ullery H.E."/>
            <person name="Wilson R.J."/>
            <person name="Serrano M.G."/>
            <person name="Buck G."/>
            <person name="Lee V."/>
            <person name="Wang Y."/>
            <person name="Carvalho R."/>
            <person name="Voegtly L."/>
            <person name="Shi R."/>
            <person name="Duckworth R."/>
            <person name="Johnson A."/>
            <person name="Loviza R."/>
            <person name="Walstead R."/>
            <person name="Shah Z."/>
            <person name="Kiflezghi M."/>
            <person name="Wade K."/>
            <person name="Ball S.L."/>
            <person name="Bradley K.W."/>
            <person name="Asai D.J."/>
            <person name="Bowman C.A."/>
            <person name="Russell D.A."/>
            <person name="Pope W.H."/>
            <person name="Jacobs-Sera D."/>
            <person name="Hendrix R.W."/>
            <person name="Hatfull G.F."/>
        </authorList>
    </citation>
    <scope>NUCLEOTIDE SEQUENCE [LARGE SCALE GENOMIC DNA]</scope>
    <source>
        <strain evidence="8 9">DSM 27648</strain>
    </source>
</reference>
<dbReference type="PROSITE" id="PS50006">
    <property type="entry name" value="FHA_DOMAIN"/>
    <property type="match status" value="1"/>
</dbReference>
<dbReference type="PROSITE" id="PS00676">
    <property type="entry name" value="SIGMA54_INTERACT_2"/>
    <property type="match status" value="1"/>
</dbReference>
<dbReference type="PROSITE" id="PS00675">
    <property type="entry name" value="SIGMA54_INTERACT_1"/>
    <property type="match status" value="1"/>
</dbReference>
<dbReference type="CDD" id="cd00009">
    <property type="entry name" value="AAA"/>
    <property type="match status" value="1"/>
</dbReference>
<dbReference type="PROSITE" id="PS00688">
    <property type="entry name" value="SIGMA54_INTERACT_3"/>
    <property type="match status" value="1"/>
</dbReference>
<dbReference type="FunFam" id="3.40.50.300:FF:000006">
    <property type="entry name" value="DNA-binding transcriptional regulator NtrC"/>
    <property type="match status" value="1"/>
</dbReference>
<evidence type="ECO:0000256" key="1">
    <source>
        <dbReference type="ARBA" id="ARBA00022741"/>
    </source>
</evidence>
<dbReference type="Pfam" id="PF25601">
    <property type="entry name" value="AAA_lid_14"/>
    <property type="match status" value="1"/>
</dbReference>
<dbReference type="InterPro" id="IPR002197">
    <property type="entry name" value="HTH_Fis"/>
</dbReference>
<dbReference type="InterPro" id="IPR025662">
    <property type="entry name" value="Sigma_54_int_dom_ATP-bd_1"/>
</dbReference>
<dbReference type="AlphaFoldDB" id="A0A0K1Q836"/>
<keyword evidence="9" id="KW-1185">Reference proteome</keyword>
<dbReference type="Gene3D" id="1.10.8.60">
    <property type="match status" value="1"/>
</dbReference>
<dbReference type="SUPFAM" id="SSF52540">
    <property type="entry name" value="P-loop containing nucleoside triphosphate hydrolases"/>
    <property type="match status" value="1"/>
</dbReference>
<dbReference type="SMART" id="SM00240">
    <property type="entry name" value="FHA"/>
    <property type="match status" value="1"/>
</dbReference>
<dbReference type="SMART" id="SM00382">
    <property type="entry name" value="AAA"/>
    <property type="match status" value="1"/>
</dbReference>
<dbReference type="InterPro" id="IPR003593">
    <property type="entry name" value="AAA+_ATPase"/>
</dbReference>
<dbReference type="EMBL" id="CP012333">
    <property type="protein sequence ID" value="AKV01976.1"/>
    <property type="molecule type" value="Genomic_DNA"/>
</dbReference>
<evidence type="ECO:0000313" key="8">
    <source>
        <dbReference type="EMBL" id="AKV01976.1"/>
    </source>
</evidence>
<dbReference type="PANTHER" id="PTHR32071:SF113">
    <property type="entry name" value="ALGINATE BIOSYNTHESIS TRANSCRIPTIONAL REGULATORY PROTEIN ALGB"/>
    <property type="match status" value="1"/>
</dbReference>
<dbReference type="Proteomes" id="UP000064967">
    <property type="component" value="Chromosome"/>
</dbReference>
<dbReference type="InterPro" id="IPR008984">
    <property type="entry name" value="SMAD_FHA_dom_sf"/>
</dbReference>
<dbReference type="InterPro" id="IPR009057">
    <property type="entry name" value="Homeodomain-like_sf"/>
</dbReference>
<keyword evidence="2" id="KW-0067">ATP-binding</keyword>
<dbReference type="GO" id="GO:0043565">
    <property type="term" value="F:sequence-specific DNA binding"/>
    <property type="evidence" value="ECO:0007669"/>
    <property type="project" value="InterPro"/>
</dbReference>
<dbReference type="Pfam" id="PF00498">
    <property type="entry name" value="FHA"/>
    <property type="match status" value="1"/>
</dbReference>
<keyword evidence="5" id="KW-0804">Transcription</keyword>
<sequence>MAELMQHDQTRSAMTRAADASSGLRLIVFCGGQVSSHPLPKSGELVLGRGEDAGIRIDHVTVSRRHASMLFGDEVRVVDHGSFNGTSIGGKKIAPNIAVPIYLATIVELGDVMLVLQVQGAAPVTGSQGVSNALRDGRAYSSPAMQHLHRLVDNVAQSNITVVVRGETGAGKEVIGEEIHRRSPRANGPLVKLNCAALPEQLLEGELFGYERGAFTGASQAKPGLIEAADGGTLFLDEVGELPLATQAKLLRVVESREVMRLGNLRPKTVDVRFVAATHRDLESMVASGAFRQDLYYRLNGVSLVVPPLRERPEEIPRLAGEFVARFCKDARRPVLPITEQAMAALRAYPWPGNVRELRNVIERAIVFCRGVALGPEHLGLPMDPPAMPPLVAPPPSYPPTSAWPYAATPSNRTALGMPGLPTMPPVPMPHAAYPASSYPPAPTPDFAAGQHVPPSSGSDFGTVAFGSSLPDEVEALERERILKVLAQCGGNQTQAAEVLGISRRTLLRRLDTYAVPRPRKP</sequence>
<evidence type="ECO:0000259" key="7">
    <source>
        <dbReference type="PROSITE" id="PS50045"/>
    </source>
</evidence>
<feature type="domain" description="FHA" evidence="6">
    <location>
        <begin position="45"/>
        <end position="93"/>
    </location>
</feature>
<dbReference type="CDD" id="cd00060">
    <property type="entry name" value="FHA"/>
    <property type="match status" value="1"/>
</dbReference>
<dbReference type="SUPFAM" id="SSF46689">
    <property type="entry name" value="Homeodomain-like"/>
    <property type="match status" value="1"/>
</dbReference>
<protein>
    <submittedName>
        <fullName evidence="8">Response regulator of zinc sigma-54-dependent two-component system</fullName>
    </submittedName>
</protein>